<dbReference type="KEGG" id="eru:Erum2330"/>
<proteinExistence type="predicted"/>
<dbReference type="AlphaFoldDB" id="A0A0H3M5H3"/>
<dbReference type="Proteomes" id="UP000001021">
    <property type="component" value="Chromosome"/>
</dbReference>
<evidence type="ECO:0000313" key="2">
    <source>
        <dbReference type="EMBL" id="CAI26729.1"/>
    </source>
</evidence>
<keyword evidence="1" id="KW-1133">Transmembrane helix</keyword>
<dbReference type="KEGG" id="erw:ERWE_CDS_02350"/>
<name>A0A0H3M5H3_EHRRW</name>
<evidence type="ECO:0000256" key="1">
    <source>
        <dbReference type="SAM" id="Phobius"/>
    </source>
</evidence>
<dbReference type="HOGENOM" id="CLU_908319_0_0_5"/>
<organism evidence="2 3">
    <name type="scientific">Ehrlichia ruminantium (strain Welgevonden)</name>
    <dbReference type="NCBI Taxonomy" id="254945"/>
    <lineage>
        <taxon>Bacteria</taxon>
        <taxon>Pseudomonadati</taxon>
        <taxon>Pseudomonadota</taxon>
        <taxon>Alphaproteobacteria</taxon>
        <taxon>Rickettsiales</taxon>
        <taxon>Anaplasmataceae</taxon>
        <taxon>Ehrlichia</taxon>
    </lineage>
</organism>
<keyword evidence="3" id="KW-1185">Reference proteome</keyword>
<evidence type="ECO:0000313" key="3">
    <source>
        <dbReference type="Proteomes" id="UP000001021"/>
    </source>
</evidence>
<accession>A0A0H3M5H3</accession>
<keyword evidence="1" id="KW-0472">Membrane</keyword>
<gene>
    <name evidence="2" type="ordered locus">ERWE_CDS_02350</name>
</gene>
<reference evidence="2 3" key="1">
    <citation type="journal article" date="2006" name="J. Bacteriol.">
        <title>Comparative genomic analysis of three strains of Ehrlichia ruminantium reveals an active process of genome size plasticity.</title>
        <authorList>
            <person name="Frutos R."/>
            <person name="Viari A."/>
            <person name="Ferraz C."/>
            <person name="Morgat A."/>
            <person name="Eychenie S."/>
            <person name="Kandassami Y."/>
            <person name="Chantal I."/>
            <person name="Bensaid A."/>
            <person name="Coissac E."/>
            <person name="Vachiery N."/>
            <person name="Demaille J."/>
            <person name="Martinez D."/>
        </authorList>
    </citation>
    <scope>NUCLEOTIDE SEQUENCE [LARGE SCALE GENOMIC DNA]</scope>
    <source>
        <strain evidence="2 3">Welgevonden</strain>
    </source>
</reference>
<dbReference type="EMBL" id="CR925678">
    <property type="protein sequence ID" value="CAI26729.1"/>
    <property type="molecule type" value="Genomic_DNA"/>
</dbReference>
<protein>
    <submittedName>
        <fullName evidence="2">Uncharacterized protein</fullName>
    </submittedName>
</protein>
<keyword evidence="1" id="KW-0812">Transmembrane</keyword>
<feature type="transmembrane region" description="Helical" evidence="1">
    <location>
        <begin position="6"/>
        <end position="29"/>
    </location>
</feature>
<sequence length="306" mass="34960">MGDLGFLLLCYIAVIFFLLAVVMIFYSIFHILWKRDNPSLLQTKLSQIVSSADTTMKNGKCSYKGRISFYVNGMDVVTLLTDRFYYYRGKQSDKLVMKHLKYVQNTMSYNGYSKSDQTIRAIMGAALESILIQNVKEKPNMCLIHHTISYLYAQGYDNLLLNIIDNVVSQKEYMNETTLYSLPRYYSSKTLTSVIIKMFPNQLYVNMTLNDPIMNETALGMEHSNTFSSMMELFILPKKHSSRVLQYSGEFVSLIAQDSGCSMKVHTVQYSIPTFFVKECIPTVEQVQYSIPLLDNVTANTATLTA</sequence>